<dbReference type="Pfam" id="PF01494">
    <property type="entry name" value="FAD_binding_3"/>
    <property type="match status" value="1"/>
</dbReference>
<feature type="domain" description="FAD-binding" evidence="6">
    <location>
        <begin position="7"/>
        <end position="352"/>
    </location>
</feature>
<dbReference type="GO" id="GO:0071949">
    <property type="term" value="F:FAD binding"/>
    <property type="evidence" value="ECO:0007669"/>
    <property type="project" value="InterPro"/>
</dbReference>
<keyword evidence="4" id="KW-0274">FAD</keyword>
<keyword evidence="3" id="KW-0285">Flavoprotein</keyword>
<evidence type="ECO:0000313" key="7">
    <source>
        <dbReference type="EMBL" id="EGO25172.1"/>
    </source>
</evidence>
<dbReference type="SUPFAM" id="SSF52833">
    <property type="entry name" value="Thioredoxin-like"/>
    <property type="match status" value="1"/>
</dbReference>
<dbReference type="AlphaFoldDB" id="F8NU98"/>
<dbReference type="PRINTS" id="PR00420">
    <property type="entry name" value="RNGMNOXGNASE"/>
</dbReference>
<evidence type="ECO:0000256" key="4">
    <source>
        <dbReference type="ARBA" id="ARBA00022827"/>
    </source>
</evidence>
<dbReference type="Gene3D" id="3.40.30.120">
    <property type="match status" value="1"/>
</dbReference>
<evidence type="ECO:0000256" key="2">
    <source>
        <dbReference type="ARBA" id="ARBA00007801"/>
    </source>
</evidence>
<dbReference type="InterPro" id="IPR036249">
    <property type="entry name" value="Thioredoxin-like_sf"/>
</dbReference>
<dbReference type="EMBL" id="GL945433">
    <property type="protein sequence ID" value="EGO25172.1"/>
    <property type="molecule type" value="Genomic_DNA"/>
</dbReference>
<accession>F8NU98</accession>
<dbReference type="GeneID" id="18814775"/>
<comment type="cofactor">
    <cofactor evidence="1">
        <name>FAD</name>
        <dbReference type="ChEBI" id="CHEBI:57692"/>
    </cofactor>
</comment>
<dbReference type="GO" id="GO:0016709">
    <property type="term" value="F:oxidoreductase activity, acting on paired donors, with incorporation or reduction of molecular oxygen, NAD(P)H as one donor, and incorporation of one atom of oxygen"/>
    <property type="evidence" value="ECO:0007669"/>
    <property type="project" value="UniProtKB-ARBA"/>
</dbReference>
<dbReference type="Gene3D" id="3.30.70.2450">
    <property type="match status" value="1"/>
</dbReference>
<evidence type="ECO:0000259" key="6">
    <source>
        <dbReference type="Pfam" id="PF01494"/>
    </source>
</evidence>
<dbReference type="PANTHER" id="PTHR43004">
    <property type="entry name" value="TRK SYSTEM POTASSIUM UPTAKE PROTEIN"/>
    <property type="match status" value="1"/>
</dbReference>
<dbReference type="RefSeq" id="XP_007317294.1">
    <property type="nucleotide sequence ID" value="XM_007317232.1"/>
</dbReference>
<organism>
    <name type="scientific">Serpula lacrymans var. lacrymans (strain S7.9)</name>
    <name type="common">Dry rot fungus</name>
    <dbReference type="NCBI Taxonomy" id="578457"/>
    <lineage>
        <taxon>Eukaryota</taxon>
        <taxon>Fungi</taxon>
        <taxon>Dikarya</taxon>
        <taxon>Basidiomycota</taxon>
        <taxon>Agaricomycotina</taxon>
        <taxon>Agaricomycetes</taxon>
        <taxon>Agaricomycetidae</taxon>
        <taxon>Boletales</taxon>
        <taxon>Coniophorineae</taxon>
        <taxon>Serpulaceae</taxon>
        <taxon>Serpula</taxon>
    </lineage>
</organism>
<dbReference type="HOGENOM" id="CLU_009665_20_3_1"/>
<proteinExistence type="inferred from homology"/>
<dbReference type="OrthoDB" id="2690153at2759"/>
<comment type="similarity">
    <text evidence="2">Belongs to the PheA/TfdB FAD monooxygenase family.</text>
</comment>
<dbReference type="InterPro" id="IPR050641">
    <property type="entry name" value="RIFMO-like"/>
</dbReference>
<keyword evidence="5" id="KW-0560">Oxidoreductase</keyword>
<sequence length="546" mass="59763">MAAIDTIPVLIVGAGPSALVAALTLLRNGIPVRVIEKEDTYRLGQRGSGLIPRSLELFRFLDVPEVDENATEVFPMRLYKPGSVEPLKTFMMSPYQDPTPALPYARQQKLEGILRSHLENLSCFVETGTELRSLEQFPDYVVARVLRRRNGEEVQETIKAKWLIGADGSKSVVRKELGLTFLGETRDDVCSITGDIRLTGPGIDRKHWHIFGEMGATAIILRPTDEIAPDGYQFVMFGPGVDIPKLQSSKDELFKYIASMVHADLTFEELIWASEYRANVRMVNKFGEGRVFISGDAAHVHSPTGAQGLNSSVQDAFNLGWKLALVQKGLALPSLLDTYTTERLPVIAEMLDITSSLLKRTNAANTSTAEAALKRSQKLYMLGVNYRNSPIVVDEVVQPSEAEPVDAYGSIQDGSLQAGDRAPDAPGLVDVKSGEAARFFDIFRPRYHTVLIFTSNASDAAPIISELGHYDNSVVRSIIVLPAGASVQAESTSADVILEDKEGHAYKNYLIGGETRVVVVRPDSVVGAIVHGVEGVKRYFGIIFTS</sequence>
<dbReference type="KEGG" id="sla:SERLADRAFT_436931"/>
<dbReference type="InterPro" id="IPR002938">
    <property type="entry name" value="FAD-bd"/>
</dbReference>
<reference evidence="7" key="1">
    <citation type="submission" date="2011-04" db="EMBL/GenBank/DDBJ databases">
        <title>Evolution of plant cell wall degrading machinery underlies the functional diversity of forest fungi.</title>
        <authorList>
            <consortium name="US DOE Joint Genome Institute (JGI-PGF)"/>
            <person name="Eastwood D.C."/>
            <person name="Floudas D."/>
            <person name="Binder M."/>
            <person name="Majcherczyk A."/>
            <person name="Schneider P."/>
            <person name="Aerts A."/>
            <person name="Asiegbu F.O."/>
            <person name="Baker S.E."/>
            <person name="Barry K."/>
            <person name="Bendiksby M."/>
            <person name="Blumentritt M."/>
            <person name="Coutinho P.M."/>
            <person name="Cullen D."/>
            <person name="Cullen D."/>
            <person name="Gathman A."/>
            <person name="Goodell B."/>
            <person name="Henrissat B."/>
            <person name="Ihrmark K."/>
            <person name="Kauserud H."/>
            <person name="Kohler A."/>
            <person name="LaButti K."/>
            <person name="Lapidus A."/>
            <person name="Lavin J.L."/>
            <person name="Lee Y.-H."/>
            <person name="Lindquist E."/>
            <person name="Lilly W."/>
            <person name="Lucas S."/>
            <person name="Morin E."/>
            <person name="Murat C."/>
            <person name="Oguiza J.A."/>
            <person name="Park J."/>
            <person name="Pisabarro A.G."/>
            <person name="Riley R."/>
            <person name="Rosling A."/>
            <person name="Salamov A."/>
            <person name="Schmidt O."/>
            <person name="Schmutz J."/>
            <person name="Skrede I."/>
            <person name="Stenlid J."/>
            <person name="Wiebenga A."/>
            <person name="Xie X."/>
            <person name="Kues U."/>
            <person name="Hibbett D.S."/>
            <person name="Hoffmeister D."/>
            <person name="Hogberg N."/>
            <person name="Martin F."/>
            <person name="Grigoriev I.V."/>
            <person name="Watkinson S.C."/>
        </authorList>
    </citation>
    <scope>NUCLEOTIDE SEQUENCE</scope>
    <source>
        <strain evidence="7">S7.9</strain>
    </source>
</reference>
<dbReference type="InterPro" id="IPR036188">
    <property type="entry name" value="FAD/NAD-bd_sf"/>
</dbReference>
<evidence type="ECO:0000256" key="3">
    <source>
        <dbReference type="ARBA" id="ARBA00022630"/>
    </source>
</evidence>
<protein>
    <recommendedName>
        <fullName evidence="6">FAD-binding domain-containing protein</fullName>
    </recommendedName>
</protein>
<dbReference type="SUPFAM" id="SSF51905">
    <property type="entry name" value="FAD/NAD(P)-binding domain"/>
    <property type="match status" value="1"/>
</dbReference>
<dbReference type="Gene3D" id="3.50.50.60">
    <property type="entry name" value="FAD/NAD(P)-binding domain"/>
    <property type="match status" value="1"/>
</dbReference>
<evidence type="ECO:0000256" key="1">
    <source>
        <dbReference type="ARBA" id="ARBA00001974"/>
    </source>
</evidence>
<name>F8NU98_SERL9</name>
<evidence type="ECO:0000256" key="5">
    <source>
        <dbReference type="ARBA" id="ARBA00023002"/>
    </source>
</evidence>
<gene>
    <name evidence="7" type="ORF">SERLADRAFT_436931</name>
</gene>
<dbReference type="Proteomes" id="UP000008064">
    <property type="component" value="Unassembled WGS sequence"/>
</dbReference>
<dbReference type="PANTHER" id="PTHR43004:SF19">
    <property type="entry name" value="BINDING MONOOXYGENASE, PUTATIVE (JCVI)-RELATED"/>
    <property type="match status" value="1"/>
</dbReference>